<proteinExistence type="inferred from homology"/>
<dbReference type="AlphaFoldDB" id="A0A1X2ICH3"/>
<dbReference type="SUPFAM" id="SSF53474">
    <property type="entry name" value="alpha/beta-Hydrolases"/>
    <property type="match status" value="1"/>
</dbReference>
<keyword evidence="6" id="KW-0325">Glycoprotein</keyword>
<comment type="caution">
    <text evidence="8">The sequence shown here is derived from an EMBL/GenBank/DDBJ whole genome shotgun (WGS) entry which is preliminary data.</text>
</comment>
<accession>A0A1X2ICH3</accession>
<dbReference type="OrthoDB" id="443318at2759"/>
<dbReference type="GO" id="GO:0000324">
    <property type="term" value="C:fungal-type vacuole"/>
    <property type="evidence" value="ECO:0007669"/>
    <property type="project" value="TreeGrafter"/>
</dbReference>
<gene>
    <name evidence="8" type="ORF">BCR42DRAFT_329817</name>
</gene>
<keyword evidence="5 7" id="KW-0378">Hydrolase</keyword>
<reference evidence="8 9" key="1">
    <citation type="submission" date="2016-07" db="EMBL/GenBank/DDBJ databases">
        <title>Pervasive Adenine N6-methylation of Active Genes in Fungi.</title>
        <authorList>
            <consortium name="DOE Joint Genome Institute"/>
            <person name="Mondo S.J."/>
            <person name="Dannebaum R.O."/>
            <person name="Kuo R.C."/>
            <person name="Labutti K."/>
            <person name="Haridas S."/>
            <person name="Kuo A."/>
            <person name="Salamov A."/>
            <person name="Ahrendt S.R."/>
            <person name="Lipzen A."/>
            <person name="Sullivan W."/>
            <person name="Andreopoulos W.B."/>
            <person name="Clum A."/>
            <person name="Lindquist E."/>
            <person name="Daum C."/>
            <person name="Ramamoorthy G.K."/>
            <person name="Gryganskyi A."/>
            <person name="Culley D."/>
            <person name="Magnuson J.K."/>
            <person name="James T.Y."/>
            <person name="O'Malley M.A."/>
            <person name="Stajich J.E."/>
            <person name="Spatafora J.W."/>
            <person name="Visel A."/>
            <person name="Grigoriev I.V."/>
        </authorList>
    </citation>
    <scope>NUCLEOTIDE SEQUENCE [LARGE SCALE GENOMIC DNA]</scope>
    <source>
        <strain evidence="8 9">NRRL 1336</strain>
    </source>
</reference>
<sequence>MVTTDDFRVLTNDNVGGYQLRIKEPKTCEEGVQYSGYIDNLEHDDHFFFWFFESRSSPKDDPTVLWLNGGPGCSSMMGQWMELGSCLVNADGNDTTSNPHSWNSVANVIFLDQPVNVGYSYGKTKVMSTVGAARDVYAFLQIFLTEFNQYAKNPFHITGESYAGHYLPGLATEIIAKNKFAEQEGRLRIHLDSMAIGNGFTESQTQFKYYQNFGCAKDDSKYQPIFDDNTCHEMERTYPRCHTLTNACYRYPSSLTCVPASLYCEKYQGGDQFEKTGLNPYDIRRKCEGDSGLCYDLIAAIDKYANLDEVRTTLGVDPAVGKYSGCSDSVGYRFVLTGDGARNFEPQVVKTLNEGVRVLLYVGDKDYICNWMGNKAWILKADWPGQEGFNAAKDEPWINSATKEQAGEVRTYKNLSFLRVYDAGHMVPYDQPENALDFFGRWLKNEPLNQ</sequence>
<evidence type="ECO:0000313" key="9">
    <source>
        <dbReference type="Proteomes" id="UP000193560"/>
    </source>
</evidence>
<evidence type="ECO:0000256" key="1">
    <source>
        <dbReference type="ARBA" id="ARBA00009431"/>
    </source>
</evidence>
<dbReference type="InterPro" id="IPR033124">
    <property type="entry name" value="Ser_caboxypep_his_AS"/>
</dbReference>
<comment type="similarity">
    <text evidence="1 7">Belongs to the peptidase S10 family.</text>
</comment>
<evidence type="ECO:0000256" key="6">
    <source>
        <dbReference type="ARBA" id="ARBA00023180"/>
    </source>
</evidence>
<dbReference type="InterPro" id="IPR018202">
    <property type="entry name" value="Ser_caboxypep_ser_AS"/>
</dbReference>
<dbReference type="InterPro" id="IPR029058">
    <property type="entry name" value="AB_hydrolase_fold"/>
</dbReference>
<dbReference type="Proteomes" id="UP000193560">
    <property type="component" value="Unassembled WGS sequence"/>
</dbReference>
<keyword evidence="3 7" id="KW-0645">Protease</keyword>
<dbReference type="Gene3D" id="1.10.287.410">
    <property type="match status" value="1"/>
</dbReference>
<keyword evidence="4" id="KW-0732">Signal</keyword>
<organism evidence="8 9">
    <name type="scientific">Absidia repens</name>
    <dbReference type="NCBI Taxonomy" id="90262"/>
    <lineage>
        <taxon>Eukaryota</taxon>
        <taxon>Fungi</taxon>
        <taxon>Fungi incertae sedis</taxon>
        <taxon>Mucoromycota</taxon>
        <taxon>Mucoromycotina</taxon>
        <taxon>Mucoromycetes</taxon>
        <taxon>Mucorales</taxon>
        <taxon>Cunninghamellaceae</taxon>
        <taxon>Absidia</taxon>
    </lineage>
</organism>
<dbReference type="Pfam" id="PF00450">
    <property type="entry name" value="Peptidase_S10"/>
    <property type="match status" value="1"/>
</dbReference>
<protein>
    <recommendedName>
        <fullName evidence="7">Carboxypeptidase</fullName>
        <ecNumber evidence="7">3.4.16.-</ecNumber>
    </recommendedName>
</protein>
<dbReference type="PROSITE" id="PS00560">
    <property type="entry name" value="CARBOXYPEPT_SER_HIS"/>
    <property type="match status" value="1"/>
</dbReference>
<dbReference type="PROSITE" id="PS00131">
    <property type="entry name" value="CARBOXYPEPT_SER_SER"/>
    <property type="match status" value="1"/>
</dbReference>
<dbReference type="PANTHER" id="PTHR11802:SF113">
    <property type="entry name" value="SERINE CARBOXYPEPTIDASE CTSA-4.1"/>
    <property type="match status" value="1"/>
</dbReference>
<dbReference type="GO" id="GO:0004185">
    <property type="term" value="F:serine-type carboxypeptidase activity"/>
    <property type="evidence" value="ECO:0007669"/>
    <property type="project" value="UniProtKB-UniRule"/>
</dbReference>
<dbReference type="InterPro" id="IPR001563">
    <property type="entry name" value="Peptidase_S10"/>
</dbReference>
<dbReference type="GO" id="GO:0006508">
    <property type="term" value="P:proteolysis"/>
    <property type="evidence" value="ECO:0007669"/>
    <property type="project" value="UniProtKB-KW"/>
</dbReference>
<evidence type="ECO:0000256" key="7">
    <source>
        <dbReference type="RuleBase" id="RU361156"/>
    </source>
</evidence>
<dbReference type="PANTHER" id="PTHR11802">
    <property type="entry name" value="SERINE PROTEASE FAMILY S10 SERINE CARBOXYPEPTIDASE"/>
    <property type="match status" value="1"/>
</dbReference>
<dbReference type="EMBL" id="MCGE01000015">
    <property type="protein sequence ID" value="ORZ14002.1"/>
    <property type="molecule type" value="Genomic_DNA"/>
</dbReference>
<name>A0A1X2ICH3_9FUNG</name>
<evidence type="ECO:0000256" key="5">
    <source>
        <dbReference type="ARBA" id="ARBA00022801"/>
    </source>
</evidence>
<keyword evidence="9" id="KW-1185">Reference proteome</keyword>
<evidence type="ECO:0000313" key="8">
    <source>
        <dbReference type="EMBL" id="ORZ14002.1"/>
    </source>
</evidence>
<dbReference type="STRING" id="90262.A0A1X2ICH3"/>
<keyword evidence="2 7" id="KW-0121">Carboxypeptidase</keyword>
<dbReference type="PRINTS" id="PR00724">
    <property type="entry name" value="CRBOXYPTASEC"/>
</dbReference>
<dbReference type="EC" id="3.4.16.-" evidence="7"/>
<evidence type="ECO:0000256" key="2">
    <source>
        <dbReference type="ARBA" id="ARBA00022645"/>
    </source>
</evidence>
<evidence type="ECO:0000256" key="3">
    <source>
        <dbReference type="ARBA" id="ARBA00022670"/>
    </source>
</evidence>
<dbReference type="Gene3D" id="3.40.50.1820">
    <property type="entry name" value="alpha/beta hydrolase"/>
    <property type="match status" value="1"/>
</dbReference>
<evidence type="ECO:0000256" key="4">
    <source>
        <dbReference type="ARBA" id="ARBA00022729"/>
    </source>
</evidence>